<dbReference type="Pfam" id="PF00005">
    <property type="entry name" value="ABC_tran"/>
    <property type="match status" value="1"/>
</dbReference>
<keyword evidence="5" id="KW-1185">Reference proteome</keyword>
<dbReference type="PROSITE" id="PS00211">
    <property type="entry name" value="ABC_TRANSPORTER_1"/>
    <property type="match status" value="1"/>
</dbReference>
<dbReference type="SUPFAM" id="SSF52540">
    <property type="entry name" value="P-loop containing nucleoside triphosphate hydrolases"/>
    <property type="match status" value="1"/>
</dbReference>
<dbReference type="CDD" id="cd03230">
    <property type="entry name" value="ABC_DR_subfamily_A"/>
    <property type="match status" value="1"/>
</dbReference>
<evidence type="ECO:0000256" key="1">
    <source>
        <dbReference type="ARBA" id="ARBA00022741"/>
    </source>
</evidence>
<feature type="domain" description="ABC transporter" evidence="3">
    <location>
        <begin position="7"/>
        <end position="234"/>
    </location>
</feature>
<gene>
    <name evidence="4" type="ORF">EIM92_00690</name>
</gene>
<protein>
    <submittedName>
        <fullName evidence="4">ABC transporter ATP-binding protein</fullName>
    </submittedName>
</protein>
<evidence type="ECO:0000259" key="3">
    <source>
        <dbReference type="PROSITE" id="PS50893"/>
    </source>
</evidence>
<dbReference type="OrthoDB" id="2960217at2"/>
<dbReference type="AlphaFoldDB" id="A0A3S8RPL0"/>
<dbReference type="InterPro" id="IPR003439">
    <property type="entry name" value="ABC_transporter-like_ATP-bd"/>
</dbReference>
<dbReference type="PANTHER" id="PTHR43158:SF2">
    <property type="entry name" value="SKFA PEPTIDE EXPORT ATP-BINDING PROTEIN SKFE"/>
    <property type="match status" value="1"/>
</dbReference>
<dbReference type="RefSeq" id="WP_125081027.1">
    <property type="nucleotide sequence ID" value="NZ_CP034248.1"/>
</dbReference>
<accession>A0A3S8RPL0</accession>
<dbReference type="InterPro" id="IPR017871">
    <property type="entry name" value="ABC_transporter-like_CS"/>
</dbReference>
<dbReference type="GO" id="GO:0016887">
    <property type="term" value="F:ATP hydrolysis activity"/>
    <property type="evidence" value="ECO:0007669"/>
    <property type="project" value="InterPro"/>
</dbReference>
<dbReference type="EMBL" id="CP034248">
    <property type="protein sequence ID" value="AZK44890.1"/>
    <property type="molecule type" value="Genomic_DNA"/>
</dbReference>
<evidence type="ECO:0000256" key="2">
    <source>
        <dbReference type="ARBA" id="ARBA00022840"/>
    </source>
</evidence>
<dbReference type="PROSITE" id="PS50893">
    <property type="entry name" value="ABC_TRANSPORTER_2"/>
    <property type="match status" value="1"/>
</dbReference>
<keyword evidence="1" id="KW-0547">Nucleotide-binding</keyword>
<evidence type="ECO:0000313" key="5">
    <source>
        <dbReference type="Proteomes" id="UP000273145"/>
    </source>
</evidence>
<dbReference type="KEGG" id="plen:EIM92_00690"/>
<dbReference type="Proteomes" id="UP000273145">
    <property type="component" value="Chromosome"/>
</dbReference>
<keyword evidence="2 4" id="KW-0067">ATP-binding</keyword>
<reference evidence="4 5" key="1">
    <citation type="submission" date="2018-11" db="EMBL/GenBank/DDBJ databases">
        <title>Genome sequencing of Paenibacillus lentus DSM25539(T).</title>
        <authorList>
            <person name="Kook J.-K."/>
            <person name="Park S.-N."/>
            <person name="Lim Y.K."/>
        </authorList>
    </citation>
    <scope>NUCLEOTIDE SEQUENCE [LARGE SCALE GENOMIC DNA]</scope>
    <source>
        <strain evidence="4 5">DSM 25539</strain>
    </source>
</reference>
<name>A0A3S8RPL0_9BACL</name>
<evidence type="ECO:0000313" key="4">
    <source>
        <dbReference type="EMBL" id="AZK44890.1"/>
    </source>
</evidence>
<dbReference type="SMART" id="SM00382">
    <property type="entry name" value="AAA"/>
    <property type="match status" value="1"/>
</dbReference>
<proteinExistence type="predicted"/>
<sequence length="306" mass="35259">MTETLALEIKNVVKKRRQRTVGPMNLQIPQGYIVALVGSNGSGKSTILHMMTQSLLPDEGEIRWFGEEGAGELPLEIRSKIAYVAENPLTEENFETAEQAASFRAHWYPTWDQERFDRLMTKFDVPRKERLNRMSKGERRKFEVAAALATNPKLLILDELSSGLDPFAWKDMIDELQKCMVGEDVTIIMATHIVEEVKRLADYIVLVHRGEVLGMVEKDILYGCCYEVWVRGDRSELRERTDIIQHEEEEPSVHKLIVRDEGIIADLQQSKQLQVLRSRALELEEVLELWIQGYHPIQGITRNIDF</sequence>
<dbReference type="GO" id="GO:0005524">
    <property type="term" value="F:ATP binding"/>
    <property type="evidence" value="ECO:0007669"/>
    <property type="project" value="UniProtKB-KW"/>
</dbReference>
<dbReference type="InterPro" id="IPR027417">
    <property type="entry name" value="P-loop_NTPase"/>
</dbReference>
<dbReference type="PANTHER" id="PTHR43158">
    <property type="entry name" value="SKFA PEPTIDE EXPORT ATP-BINDING PROTEIN SKFE"/>
    <property type="match status" value="1"/>
</dbReference>
<dbReference type="Gene3D" id="3.40.50.300">
    <property type="entry name" value="P-loop containing nucleotide triphosphate hydrolases"/>
    <property type="match status" value="1"/>
</dbReference>
<organism evidence="4 5">
    <name type="scientific">Paenibacillus lentus</name>
    <dbReference type="NCBI Taxonomy" id="1338368"/>
    <lineage>
        <taxon>Bacteria</taxon>
        <taxon>Bacillati</taxon>
        <taxon>Bacillota</taxon>
        <taxon>Bacilli</taxon>
        <taxon>Bacillales</taxon>
        <taxon>Paenibacillaceae</taxon>
        <taxon>Paenibacillus</taxon>
    </lineage>
</organism>
<dbReference type="InterPro" id="IPR003593">
    <property type="entry name" value="AAA+_ATPase"/>
</dbReference>